<evidence type="ECO:0000256" key="3">
    <source>
        <dbReference type="ARBA" id="ARBA00022692"/>
    </source>
</evidence>
<keyword evidence="5 6" id="KW-0472">Membrane</keyword>
<comment type="caution">
    <text evidence="7">The sequence shown here is derived from an EMBL/GenBank/DDBJ whole genome shotgun (WGS) entry which is preliminary data.</text>
</comment>
<protein>
    <submittedName>
        <fullName evidence="7">Na/Pi symporter</fullName>
    </submittedName>
</protein>
<comment type="subcellular location">
    <subcellularLocation>
        <location evidence="1">Cell membrane</location>
        <topology evidence="1">Multi-pass membrane protein</topology>
    </subcellularLocation>
</comment>
<evidence type="ECO:0000313" key="7">
    <source>
        <dbReference type="EMBL" id="MEJ8810106.1"/>
    </source>
</evidence>
<evidence type="ECO:0000256" key="1">
    <source>
        <dbReference type="ARBA" id="ARBA00004651"/>
    </source>
</evidence>
<sequence length="522" mass="53928">METDVALKVLGGLGLFLLGIHHLTEGLKSFAGDSLRRALQTAVSGRFSAVVSGALFTAAIQSSTATILTVIGFVSAGLITFSQAIGVTIGATFGTTSTPWLIAVFGFRVRIADGALPLLGVGALLWLVASGRLRSLGAILAGFGLLFTGIDFLQTGMKGVTWNLEAFAGTGLFARWVLAGIGIVMTIVMQSSSAAAATTLVALDAGSLTFEQACAMVVGQSIGTAATSALAALGGGLAVRRTAIAHVTFSLVVGVLGVVFLGPLVHAAEWLGGRLGDLDGVLALAAFSSIFKLAGVLVFYPWLDRFAQFISRIAGSGGETAVSHLEPAVARTGGTIALEAAWRAILEVARGAVDAVRATLAGERAGYVPPTQAIQQIEQFLESVSLDTIDPSLGEARLVRICHALDDLSTLQRELARIPAAVGDWQPPPGYAAGARALATWLDATKDPESAAGTAITSPVEEARAQLVHERKAERERLLGEVALRRVPAATAASALESLRWAESASQGAQQLIESLDTARGD</sequence>
<dbReference type="InterPro" id="IPR003841">
    <property type="entry name" value="Na/Pi_transpt"/>
</dbReference>
<feature type="transmembrane region" description="Helical" evidence="6">
    <location>
        <begin position="243"/>
        <end position="261"/>
    </location>
</feature>
<evidence type="ECO:0000313" key="8">
    <source>
        <dbReference type="Proteomes" id="UP001365846"/>
    </source>
</evidence>
<feature type="transmembrane region" description="Helical" evidence="6">
    <location>
        <begin position="43"/>
        <end position="60"/>
    </location>
</feature>
<keyword evidence="2" id="KW-1003">Cell membrane</keyword>
<dbReference type="PANTHER" id="PTHR10010">
    <property type="entry name" value="SOLUTE CARRIER FAMILY 34 SODIUM PHOSPHATE , MEMBER 2-RELATED"/>
    <property type="match status" value="1"/>
</dbReference>
<dbReference type="Proteomes" id="UP001365846">
    <property type="component" value="Unassembled WGS sequence"/>
</dbReference>
<dbReference type="PANTHER" id="PTHR10010:SF46">
    <property type="entry name" value="SODIUM-DEPENDENT PHOSPHATE TRANSPORT PROTEIN 2B"/>
    <property type="match status" value="1"/>
</dbReference>
<reference evidence="7 8" key="1">
    <citation type="submission" date="2024-03" db="EMBL/GenBank/DDBJ databases">
        <title>Novel species of the genus Variovorax.</title>
        <authorList>
            <person name="Liu Q."/>
            <person name="Xin Y.-H."/>
        </authorList>
    </citation>
    <scope>NUCLEOTIDE SEQUENCE [LARGE SCALE GENOMIC DNA]</scope>
    <source>
        <strain evidence="7 8">KACC 18899</strain>
    </source>
</reference>
<gene>
    <name evidence="7" type="ORF">WKW77_03455</name>
</gene>
<accession>A0ABU8V9V3</accession>
<organism evidence="7 8">
    <name type="scientific">Variovorax ureilyticus</name>
    <dbReference type="NCBI Taxonomy" id="1836198"/>
    <lineage>
        <taxon>Bacteria</taxon>
        <taxon>Pseudomonadati</taxon>
        <taxon>Pseudomonadota</taxon>
        <taxon>Betaproteobacteria</taxon>
        <taxon>Burkholderiales</taxon>
        <taxon>Comamonadaceae</taxon>
        <taxon>Variovorax</taxon>
    </lineage>
</organism>
<feature type="transmembrane region" description="Helical" evidence="6">
    <location>
        <begin position="111"/>
        <end position="129"/>
    </location>
</feature>
<name>A0ABU8V9V3_9BURK</name>
<keyword evidence="3 6" id="KW-0812">Transmembrane</keyword>
<evidence type="ECO:0000256" key="4">
    <source>
        <dbReference type="ARBA" id="ARBA00022989"/>
    </source>
</evidence>
<evidence type="ECO:0000256" key="5">
    <source>
        <dbReference type="ARBA" id="ARBA00023136"/>
    </source>
</evidence>
<dbReference type="NCBIfam" id="NF037997">
    <property type="entry name" value="Na_Pi_symport"/>
    <property type="match status" value="1"/>
</dbReference>
<evidence type="ECO:0000256" key="2">
    <source>
        <dbReference type="ARBA" id="ARBA00022475"/>
    </source>
</evidence>
<feature type="transmembrane region" description="Helical" evidence="6">
    <location>
        <begin position="281"/>
        <end position="303"/>
    </location>
</feature>
<keyword evidence="4 6" id="KW-1133">Transmembrane helix</keyword>
<feature type="transmembrane region" description="Helical" evidence="6">
    <location>
        <begin position="166"/>
        <end position="188"/>
    </location>
</feature>
<dbReference type="EMBL" id="JBBKZU010000001">
    <property type="protein sequence ID" value="MEJ8810106.1"/>
    <property type="molecule type" value="Genomic_DNA"/>
</dbReference>
<evidence type="ECO:0000256" key="6">
    <source>
        <dbReference type="SAM" id="Phobius"/>
    </source>
</evidence>
<dbReference type="Pfam" id="PF02690">
    <property type="entry name" value="Na_Pi_cotrans"/>
    <property type="match status" value="2"/>
</dbReference>
<dbReference type="RefSeq" id="WP_340355406.1">
    <property type="nucleotide sequence ID" value="NZ_JBBKZU010000001.1"/>
</dbReference>
<feature type="transmembrane region" description="Helical" evidence="6">
    <location>
        <begin position="5"/>
        <end position="23"/>
    </location>
</feature>
<feature type="transmembrane region" description="Helical" evidence="6">
    <location>
        <begin position="136"/>
        <end position="154"/>
    </location>
</feature>
<keyword evidence="8" id="KW-1185">Reference proteome</keyword>
<proteinExistence type="predicted"/>
<feature type="transmembrane region" description="Helical" evidence="6">
    <location>
        <begin position="67"/>
        <end position="91"/>
    </location>
</feature>